<gene>
    <name evidence="2" type="ORF">IMCC3135_00395</name>
</gene>
<evidence type="ECO:0008006" key="4">
    <source>
        <dbReference type="Google" id="ProtNLM"/>
    </source>
</evidence>
<evidence type="ECO:0000256" key="1">
    <source>
        <dbReference type="SAM" id="SignalP"/>
    </source>
</evidence>
<protein>
    <recommendedName>
        <fullName evidence="4">MxaK protein</fullName>
    </recommendedName>
</protein>
<keyword evidence="1" id="KW-0732">Signal</keyword>
<dbReference type="Proteomes" id="UP000250079">
    <property type="component" value="Chromosome"/>
</dbReference>
<feature type="chain" id="PRO_5016417406" description="MxaK protein" evidence="1">
    <location>
        <begin position="19"/>
        <end position="190"/>
    </location>
</feature>
<keyword evidence="3" id="KW-1185">Reference proteome</keyword>
<dbReference type="RefSeq" id="WP_088915768.1">
    <property type="nucleotide sequence ID" value="NZ_CP018632.1"/>
</dbReference>
<evidence type="ECO:0000313" key="2">
    <source>
        <dbReference type="EMBL" id="ASJ70205.1"/>
    </source>
</evidence>
<sequence length="190" mass="21309">MKRRHVSAIFATLGVALAALSASQWKQLHDNRSINQALRQTPDALSAEQFADPSVDAINEQPLELQFARATALLHGGELELAEKHLSAMVRNTERPQLALAAQFNLANGYLREALNTKVTSGQYRSLIELAKQRYRDLLSKSPEHWETRHNLELALRLSPEKEAYEVDDKGKPIKSVSVAFPGFEDRELP</sequence>
<proteinExistence type="predicted"/>
<evidence type="ECO:0000313" key="3">
    <source>
        <dbReference type="Proteomes" id="UP000250079"/>
    </source>
</evidence>
<dbReference type="InterPro" id="IPR011990">
    <property type="entry name" value="TPR-like_helical_dom_sf"/>
</dbReference>
<dbReference type="Gene3D" id="1.25.40.10">
    <property type="entry name" value="Tetratricopeptide repeat domain"/>
    <property type="match status" value="1"/>
</dbReference>
<dbReference type="EMBL" id="CP018632">
    <property type="protein sequence ID" value="ASJ70205.1"/>
    <property type="molecule type" value="Genomic_DNA"/>
</dbReference>
<reference evidence="2 3" key="1">
    <citation type="submission" date="2016-12" db="EMBL/GenBank/DDBJ databases">
        <authorList>
            <person name="Song W.-J."/>
            <person name="Kurnit D.M."/>
        </authorList>
    </citation>
    <scope>NUCLEOTIDE SEQUENCE [LARGE SCALE GENOMIC DNA]</scope>
    <source>
        <strain evidence="2 3">IMCC3135</strain>
    </source>
</reference>
<dbReference type="OrthoDB" id="5567017at2"/>
<feature type="signal peptide" evidence="1">
    <location>
        <begin position="1"/>
        <end position="18"/>
    </location>
</feature>
<name>A0A2Z2NIA5_9GAMM</name>
<dbReference type="AlphaFoldDB" id="A0A2Z2NIA5"/>
<accession>A0A2Z2NIA5</accession>
<dbReference type="KEGG" id="gai:IMCC3135_00395"/>
<organism evidence="2 3">
    <name type="scientific">Granulosicoccus antarcticus IMCC3135</name>
    <dbReference type="NCBI Taxonomy" id="1192854"/>
    <lineage>
        <taxon>Bacteria</taxon>
        <taxon>Pseudomonadati</taxon>
        <taxon>Pseudomonadota</taxon>
        <taxon>Gammaproteobacteria</taxon>
        <taxon>Chromatiales</taxon>
        <taxon>Granulosicoccaceae</taxon>
        <taxon>Granulosicoccus</taxon>
    </lineage>
</organism>